<feature type="signal peptide" evidence="1">
    <location>
        <begin position="1"/>
        <end position="21"/>
    </location>
</feature>
<feature type="chain" id="PRO_5045243902" evidence="1">
    <location>
        <begin position="22"/>
        <end position="122"/>
    </location>
</feature>
<sequence>MFKTLFNIIIIAIGFATSAHANTFELLKSTVEQSVVESSSEVSAFASNHHPYIDVQTEQSSVVTIVNVEPSPSEEISVNYEGLSNRSSQLFALQHTLFVRAERDSVIHIHLRAILFPFHSFW</sequence>
<dbReference type="Proteomes" id="UP000611215">
    <property type="component" value="Unassembled WGS sequence"/>
</dbReference>
<evidence type="ECO:0000313" key="3">
    <source>
        <dbReference type="Proteomes" id="UP000611215"/>
    </source>
</evidence>
<comment type="caution">
    <text evidence="2">The sequence shown here is derived from an EMBL/GenBank/DDBJ whole genome shotgun (WGS) entry which is preliminary data.</text>
</comment>
<accession>A0ABS0EDL9</accession>
<protein>
    <submittedName>
        <fullName evidence="2">Uncharacterized protein</fullName>
    </submittedName>
</protein>
<evidence type="ECO:0000256" key="1">
    <source>
        <dbReference type="SAM" id="SignalP"/>
    </source>
</evidence>
<dbReference type="RefSeq" id="WP_195869813.1">
    <property type="nucleotide sequence ID" value="NZ_JADOET010000001.1"/>
</dbReference>
<keyword evidence="1" id="KW-0732">Signal</keyword>
<organism evidence="2 3">
    <name type="scientific">Winogradskyella marina</name>
    <dbReference type="NCBI Taxonomy" id="2785530"/>
    <lineage>
        <taxon>Bacteria</taxon>
        <taxon>Pseudomonadati</taxon>
        <taxon>Bacteroidota</taxon>
        <taxon>Flavobacteriia</taxon>
        <taxon>Flavobacteriales</taxon>
        <taxon>Flavobacteriaceae</taxon>
        <taxon>Winogradskyella</taxon>
    </lineage>
</organism>
<reference evidence="2 3" key="1">
    <citation type="submission" date="2020-11" db="EMBL/GenBank/DDBJ databases">
        <title>Winogradskyella marina sp. nov., isolated from marine sediment.</title>
        <authorList>
            <person name="Bo J."/>
            <person name="Wang S."/>
            <person name="Song X."/>
            <person name="Du Z."/>
        </authorList>
    </citation>
    <scope>NUCLEOTIDE SEQUENCE [LARGE SCALE GENOMIC DNA]</scope>
    <source>
        <strain evidence="2 3">F6397</strain>
    </source>
</reference>
<proteinExistence type="predicted"/>
<name>A0ABS0EDL9_9FLAO</name>
<keyword evidence="3" id="KW-1185">Reference proteome</keyword>
<evidence type="ECO:0000313" key="2">
    <source>
        <dbReference type="EMBL" id="MBF8148532.1"/>
    </source>
</evidence>
<gene>
    <name evidence="2" type="ORF">ITJ86_01400</name>
</gene>
<dbReference type="EMBL" id="JADOET010000001">
    <property type="protein sequence ID" value="MBF8148532.1"/>
    <property type="molecule type" value="Genomic_DNA"/>
</dbReference>